<accession>A0A9Q3XBV5</accession>
<dbReference type="EMBL" id="JAHVKP010000001">
    <property type="protein sequence ID" value="MBY6217447.1"/>
    <property type="molecule type" value="Genomic_DNA"/>
</dbReference>
<dbReference type="RefSeq" id="WP_222406064.1">
    <property type="nucleotide sequence ID" value="NZ_JAHVKP010000001.1"/>
</dbReference>
<evidence type="ECO:0000313" key="1">
    <source>
        <dbReference type="EMBL" id="MBY6217447.1"/>
    </source>
</evidence>
<dbReference type="InterPro" id="IPR032871">
    <property type="entry name" value="AHH_dom_containing"/>
</dbReference>
<evidence type="ECO:0000313" key="2">
    <source>
        <dbReference type="Proteomes" id="UP000824927"/>
    </source>
</evidence>
<comment type="caution">
    <text evidence="1">The sequence shown here is derived from an EMBL/GenBank/DDBJ whole genome shotgun (WGS) entry which is preliminary data.</text>
</comment>
<organism evidence="1 2">
    <name type="scientific">Qipengyuania aquimaris</name>
    <dbReference type="NCBI Taxonomy" id="255984"/>
    <lineage>
        <taxon>Bacteria</taxon>
        <taxon>Pseudomonadati</taxon>
        <taxon>Pseudomonadota</taxon>
        <taxon>Alphaproteobacteria</taxon>
        <taxon>Sphingomonadales</taxon>
        <taxon>Erythrobacteraceae</taxon>
        <taxon>Qipengyuania</taxon>
    </lineage>
</organism>
<protein>
    <submittedName>
        <fullName evidence="1">AHH domain-containing protein</fullName>
    </submittedName>
</protein>
<reference evidence="1" key="1">
    <citation type="submission" date="2021-06" db="EMBL/GenBank/DDBJ databases">
        <title>50 bacteria genomes isolated from Dapeng, Shenzhen, China.</title>
        <authorList>
            <person name="Zheng W."/>
            <person name="Yu S."/>
            <person name="Huang Y."/>
        </authorList>
    </citation>
    <scope>NUCLEOTIDE SEQUENCE</scope>
    <source>
        <strain evidence="1">DP4N28-2</strain>
    </source>
</reference>
<name>A0A9Q3XBV5_9SPHN</name>
<dbReference type="Proteomes" id="UP000824927">
    <property type="component" value="Unassembled WGS sequence"/>
</dbReference>
<gene>
    <name evidence="1" type="ORF">KUV31_03750</name>
</gene>
<dbReference type="Pfam" id="PF14412">
    <property type="entry name" value="AHH"/>
    <property type="match status" value="1"/>
</dbReference>
<sequence length="160" mass="18375">MAFRAVNRRNAPGYQPGLERHHLLPCQLLHRRCFGAMFEEVGKARIGFDDFRRNGMLLPAREDAAMRMALPLHRGPHREYNAMVIERVGHIESCWARSRVRDSESAGADALMRLGLLQTALRRRLLDEARPFLLSRKDPAAREVDFSDLDALAEELWRAT</sequence>
<proteinExistence type="predicted"/>
<dbReference type="AlphaFoldDB" id="A0A9Q3XBV5"/>